<feature type="domain" description="Type II/III secretion system secretin-like" evidence="8">
    <location>
        <begin position="803"/>
        <end position="879"/>
    </location>
</feature>
<keyword evidence="3" id="KW-0472">Membrane</keyword>
<evidence type="ECO:0000313" key="10">
    <source>
        <dbReference type="Proteomes" id="UP000823964"/>
    </source>
</evidence>
<comment type="caution">
    <text evidence="9">The sequence shown here is derived from an EMBL/GenBank/DDBJ whole genome shotgun (WGS) entry which is preliminary data.</text>
</comment>
<evidence type="ECO:0000256" key="5">
    <source>
        <dbReference type="RuleBase" id="RU004003"/>
    </source>
</evidence>
<feature type="region of interest" description="Disordered" evidence="6">
    <location>
        <begin position="711"/>
        <end position="735"/>
    </location>
</feature>
<evidence type="ECO:0000256" key="1">
    <source>
        <dbReference type="ARBA" id="ARBA00004370"/>
    </source>
</evidence>
<dbReference type="PROSITE" id="PS50005">
    <property type="entry name" value="TPR"/>
    <property type="match status" value="2"/>
</dbReference>
<evidence type="ECO:0000259" key="8">
    <source>
        <dbReference type="Pfam" id="PF00263"/>
    </source>
</evidence>
<dbReference type="Gene3D" id="1.25.40.10">
    <property type="entry name" value="Tetratricopeptide repeat domain"/>
    <property type="match status" value="2"/>
</dbReference>
<proteinExistence type="inferred from homology"/>
<reference evidence="9" key="2">
    <citation type="submission" date="2021-04" db="EMBL/GenBank/DDBJ databases">
        <authorList>
            <person name="Gilroy R."/>
        </authorList>
    </citation>
    <scope>NUCLEOTIDE SEQUENCE</scope>
    <source>
        <strain evidence="9">14975</strain>
    </source>
</reference>
<sequence>MNHAPLTITKRTLTLMAIAASCPFAQADTQGYLSTSTAAGTSVVGPTAAYSGTGSASIDTREKARRKALMDEAKILLQEGRTAYEAKKYKMALEKFQAAWERIPKAPATAKWQEHIIECIGDASIAVSMEYAKIGRYDDAEQLLLDVLQRDPNNRLAQRRLEELRDPIRNNPALTPEHVKNVEEVQRLLTLGHGYYNLGQFDQAYQTFNQVLKIDPYNSAARRGQEAVSQRKQMYYGTARDAYRAKALSDVDAMWEEALPQDTPSIEMGGSVAEPISPNQLRNNEYLMNMRISSVNLQEVPMSEALDFLRGEARKNNIALNFVFEKPKAPAAAPAASYDDDDTIDEEEEVEVTVVQQPTEAIIPELKVQDISAKDLLEMMCNVSGCQYRVEDNAIVVYQTGSSEKMFRRQWKVPRSFFVDSEQSSGEDDYYEEDLDDGGLGSGSKPGIDALATLKNAGVNFRGDASAKYSTSTGMLTVYNTPDNLDAVEEAISAWRRKMPQMVKVSTKFVEVSQTNEDELSFDWVVNPFSINNSGNLYLGGVNGSGSSPTRTEGDFVSSGGSAFGNNYNGNGSWPISNTGGLTDASSPISNGLMTGGLRSGTGAMSVGKLDSLLSSASKDAAASSSPAPGILSLTGIFDSGSYQMIMRGLSQKKGVDVMSAPSLVARPGELEYTPDPDPLASDQNGDNGCAKIEVVRRFIYASNYDPPEIDAGGNNNWNNNNNNNNNGGGGMPIASPANPSEWAVEEVGIVMRFKVAELSEESDIIQFDQFEIKVVDFEGFINYGSPITAGITNQTKIEHITLTENRIDMPVFSRRYINSNPCIYDGYTIAIGGLIEDNVQKVEDRVPVFGDLPLVGRFFRSNAESHVRKNMIVFVTAEKIDPTGKPTRHRDKGTGDAPTQPEAPSLFPDDGLANP</sequence>
<evidence type="ECO:0000256" key="4">
    <source>
        <dbReference type="PROSITE-ProRule" id="PRU00339"/>
    </source>
</evidence>
<comment type="subcellular location">
    <subcellularLocation>
        <location evidence="1">Membrane</location>
    </subcellularLocation>
</comment>
<dbReference type="Proteomes" id="UP000823964">
    <property type="component" value="Unassembled WGS sequence"/>
</dbReference>
<feature type="repeat" description="TPR" evidence="4">
    <location>
        <begin position="121"/>
        <end position="154"/>
    </location>
</feature>
<feature type="signal peptide" evidence="7">
    <location>
        <begin position="1"/>
        <end position="27"/>
    </location>
</feature>
<feature type="repeat" description="TPR" evidence="4">
    <location>
        <begin position="185"/>
        <end position="218"/>
    </location>
</feature>
<dbReference type="SUPFAM" id="SSF48452">
    <property type="entry name" value="TPR-like"/>
    <property type="match status" value="1"/>
</dbReference>
<evidence type="ECO:0000256" key="3">
    <source>
        <dbReference type="ARBA" id="ARBA00023136"/>
    </source>
</evidence>
<dbReference type="InterPro" id="IPR050810">
    <property type="entry name" value="Bact_Secretion_Sys_Channel"/>
</dbReference>
<dbReference type="SMART" id="SM00028">
    <property type="entry name" value="TPR"/>
    <property type="match status" value="3"/>
</dbReference>
<dbReference type="GO" id="GO:0015627">
    <property type="term" value="C:type II protein secretion system complex"/>
    <property type="evidence" value="ECO:0007669"/>
    <property type="project" value="TreeGrafter"/>
</dbReference>
<feature type="compositionally biased region" description="Low complexity" evidence="6">
    <location>
        <begin position="713"/>
        <end position="726"/>
    </location>
</feature>
<evidence type="ECO:0000256" key="2">
    <source>
        <dbReference type="ARBA" id="ARBA00022729"/>
    </source>
</evidence>
<accession>A0A9D2AHA9</accession>
<feature type="chain" id="PRO_5039285447" description="Type II/III secretion system secretin-like domain-containing protein" evidence="7">
    <location>
        <begin position="28"/>
        <end position="916"/>
    </location>
</feature>
<dbReference type="Pfam" id="PF00263">
    <property type="entry name" value="Secretin"/>
    <property type="match status" value="1"/>
</dbReference>
<dbReference type="InterPro" id="IPR011990">
    <property type="entry name" value="TPR-like_helical_dom_sf"/>
</dbReference>
<dbReference type="InterPro" id="IPR004846">
    <property type="entry name" value="T2SS/T3SS_dom"/>
</dbReference>
<evidence type="ECO:0000313" key="9">
    <source>
        <dbReference type="EMBL" id="HIX19236.1"/>
    </source>
</evidence>
<evidence type="ECO:0000256" key="6">
    <source>
        <dbReference type="SAM" id="MobiDB-lite"/>
    </source>
</evidence>
<dbReference type="InterPro" id="IPR019734">
    <property type="entry name" value="TPR_rpt"/>
</dbReference>
<dbReference type="PROSITE" id="PS50293">
    <property type="entry name" value="TPR_REGION"/>
    <property type="match status" value="1"/>
</dbReference>
<comment type="similarity">
    <text evidence="5">Belongs to the bacterial secretin family.</text>
</comment>
<dbReference type="AlphaFoldDB" id="A0A9D2AHA9"/>
<organism evidence="9 10">
    <name type="scientific">Candidatus Akkermansia intestinigallinarum</name>
    <dbReference type="NCBI Taxonomy" id="2838431"/>
    <lineage>
        <taxon>Bacteria</taxon>
        <taxon>Pseudomonadati</taxon>
        <taxon>Verrucomicrobiota</taxon>
        <taxon>Verrucomicrobiia</taxon>
        <taxon>Verrucomicrobiales</taxon>
        <taxon>Akkermansiaceae</taxon>
        <taxon>Akkermansia</taxon>
    </lineage>
</organism>
<reference evidence="9" key="1">
    <citation type="journal article" date="2021" name="PeerJ">
        <title>Extensive microbial diversity within the chicken gut microbiome revealed by metagenomics and culture.</title>
        <authorList>
            <person name="Gilroy R."/>
            <person name="Ravi A."/>
            <person name="Getino M."/>
            <person name="Pursley I."/>
            <person name="Horton D.L."/>
            <person name="Alikhan N.F."/>
            <person name="Baker D."/>
            <person name="Gharbi K."/>
            <person name="Hall N."/>
            <person name="Watson M."/>
            <person name="Adriaenssens E.M."/>
            <person name="Foster-Nyarko E."/>
            <person name="Jarju S."/>
            <person name="Secka A."/>
            <person name="Antonio M."/>
            <person name="Oren A."/>
            <person name="Chaudhuri R.R."/>
            <person name="La Ragione R."/>
            <person name="Hildebrand F."/>
            <person name="Pallen M.J."/>
        </authorList>
    </citation>
    <scope>NUCLEOTIDE SEQUENCE</scope>
    <source>
        <strain evidence="9">14975</strain>
    </source>
</reference>
<feature type="region of interest" description="Disordered" evidence="6">
    <location>
        <begin position="883"/>
        <end position="916"/>
    </location>
</feature>
<gene>
    <name evidence="9" type="ORF">H9862_01370</name>
</gene>
<dbReference type="PANTHER" id="PTHR30332:SF24">
    <property type="entry name" value="SECRETIN GSPD-RELATED"/>
    <property type="match status" value="1"/>
</dbReference>
<keyword evidence="2 7" id="KW-0732">Signal</keyword>
<dbReference type="Pfam" id="PF13181">
    <property type="entry name" value="TPR_8"/>
    <property type="match status" value="1"/>
</dbReference>
<dbReference type="GO" id="GO:0009306">
    <property type="term" value="P:protein secretion"/>
    <property type="evidence" value="ECO:0007669"/>
    <property type="project" value="InterPro"/>
</dbReference>
<protein>
    <recommendedName>
        <fullName evidence="8">Type II/III secretion system secretin-like domain-containing protein</fullName>
    </recommendedName>
</protein>
<evidence type="ECO:0000256" key="7">
    <source>
        <dbReference type="SAM" id="SignalP"/>
    </source>
</evidence>
<name>A0A9D2AHA9_9BACT</name>
<dbReference type="EMBL" id="DXFQ01000020">
    <property type="protein sequence ID" value="HIX19236.1"/>
    <property type="molecule type" value="Genomic_DNA"/>
</dbReference>
<dbReference type="PANTHER" id="PTHR30332">
    <property type="entry name" value="PROBABLE GENERAL SECRETION PATHWAY PROTEIN D"/>
    <property type="match status" value="1"/>
</dbReference>
<keyword evidence="4" id="KW-0802">TPR repeat</keyword>
<dbReference type="GO" id="GO:0016020">
    <property type="term" value="C:membrane"/>
    <property type="evidence" value="ECO:0007669"/>
    <property type="project" value="UniProtKB-SubCell"/>
</dbReference>